<evidence type="ECO:0000256" key="2">
    <source>
        <dbReference type="ARBA" id="ARBA00009858"/>
    </source>
</evidence>
<evidence type="ECO:0000313" key="6">
    <source>
        <dbReference type="Proteomes" id="UP001159042"/>
    </source>
</evidence>
<keyword evidence="4" id="KW-1015">Disulfide bond</keyword>
<proteinExistence type="inferred from homology"/>
<organism evidence="5 6">
    <name type="scientific">Exocentrus adspersus</name>
    <dbReference type="NCBI Taxonomy" id="1586481"/>
    <lineage>
        <taxon>Eukaryota</taxon>
        <taxon>Metazoa</taxon>
        <taxon>Ecdysozoa</taxon>
        <taxon>Arthropoda</taxon>
        <taxon>Hexapoda</taxon>
        <taxon>Insecta</taxon>
        <taxon>Pterygota</taxon>
        <taxon>Neoptera</taxon>
        <taxon>Endopterygota</taxon>
        <taxon>Coleoptera</taxon>
        <taxon>Polyphaga</taxon>
        <taxon>Cucujiformia</taxon>
        <taxon>Chrysomeloidea</taxon>
        <taxon>Cerambycidae</taxon>
        <taxon>Lamiinae</taxon>
        <taxon>Acanthocinini</taxon>
        <taxon>Exocentrus</taxon>
    </lineage>
</organism>
<evidence type="ECO:0000256" key="3">
    <source>
        <dbReference type="ARBA" id="ARBA00023128"/>
    </source>
</evidence>
<protein>
    <recommendedName>
        <fullName evidence="7">Cx9C motif-containing protein 4</fullName>
    </recommendedName>
</protein>
<reference evidence="5 6" key="1">
    <citation type="journal article" date="2023" name="Insect Mol. Biol.">
        <title>Genome sequencing provides insights into the evolution of gene families encoding plant cell wall-degrading enzymes in longhorned beetles.</title>
        <authorList>
            <person name="Shin N.R."/>
            <person name="Okamura Y."/>
            <person name="Kirsch R."/>
            <person name="Pauchet Y."/>
        </authorList>
    </citation>
    <scope>NUCLEOTIDE SEQUENCE [LARGE SCALE GENOMIC DNA]</scope>
    <source>
        <strain evidence="5">EAD_L_NR</strain>
    </source>
</reference>
<comment type="caution">
    <text evidence="5">The sequence shown here is derived from an EMBL/GenBank/DDBJ whole genome shotgun (WGS) entry which is preliminary data.</text>
</comment>
<sequence>MPAKDPCKAFACRIQDCLKENNFQESACQHAIEDMRECCRIWKDKSFVCGGIDTGKKPEDKYPRLFMTVTTTAALMIFFSKPIYDVFFNPEVLDKEKLLREHKSRFSKN</sequence>
<dbReference type="PANTHER" id="PTHR15590:SF0">
    <property type="entry name" value="CX9C MOTIF-CONTAINING PROTEIN 4"/>
    <property type="match status" value="1"/>
</dbReference>
<evidence type="ECO:0008006" key="7">
    <source>
        <dbReference type="Google" id="ProtNLM"/>
    </source>
</evidence>
<comment type="subcellular location">
    <subcellularLocation>
        <location evidence="1">Mitochondrion</location>
    </subcellularLocation>
</comment>
<dbReference type="AlphaFoldDB" id="A0AAV8W0C4"/>
<dbReference type="Gene3D" id="1.10.287.1130">
    <property type="entry name" value="CytochromE C oxidase copper chaperone"/>
    <property type="match status" value="1"/>
</dbReference>
<keyword evidence="3" id="KW-0496">Mitochondrion</keyword>
<evidence type="ECO:0000313" key="5">
    <source>
        <dbReference type="EMBL" id="KAJ8919990.1"/>
    </source>
</evidence>
<dbReference type="EMBL" id="JANEYG010000016">
    <property type="protein sequence ID" value="KAJ8919990.1"/>
    <property type="molecule type" value="Genomic_DNA"/>
</dbReference>
<evidence type="ECO:0000256" key="1">
    <source>
        <dbReference type="ARBA" id="ARBA00004173"/>
    </source>
</evidence>
<gene>
    <name evidence="5" type="ORF">NQ315_006520</name>
</gene>
<dbReference type="Pfam" id="PF08991">
    <property type="entry name" value="CMC4"/>
    <property type="match status" value="1"/>
</dbReference>
<dbReference type="GO" id="GO:0005758">
    <property type="term" value="C:mitochondrial intermembrane space"/>
    <property type="evidence" value="ECO:0007669"/>
    <property type="project" value="TreeGrafter"/>
</dbReference>
<dbReference type="PANTHER" id="PTHR15590">
    <property type="entry name" value="CX9C MOTIF-CONTAINING PROTEIN 4"/>
    <property type="match status" value="1"/>
</dbReference>
<comment type="similarity">
    <text evidence="2">Belongs to the CMC4 family.</text>
</comment>
<dbReference type="InterPro" id="IPR027179">
    <property type="entry name" value="CMC4"/>
</dbReference>
<name>A0AAV8W0C4_9CUCU</name>
<dbReference type="SUPFAM" id="SSF47072">
    <property type="entry name" value="Cysteine alpha-hairpin motif"/>
    <property type="match status" value="1"/>
</dbReference>
<dbReference type="InterPro" id="IPR009069">
    <property type="entry name" value="Cys_alpha_HP_mot_SF"/>
</dbReference>
<dbReference type="PROSITE" id="PS51808">
    <property type="entry name" value="CHCH"/>
    <property type="match status" value="1"/>
</dbReference>
<evidence type="ECO:0000256" key="4">
    <source>
        <dbReference type="ARBA" id="ARBA00023157"/>
    </source>
</evidence>
<accession>A0AAV8W0C4</accession>
<dbReference type="Proteomes" id="UP001159042">
    <property type="component" value="Unassembled WGS sequence"/>
</dbReference>
<keyword evidence="6" id="KW-1185">Reference proteome</keyword>